<feature type="compositionally biased region" description="Polar residues" evidence="1">
    <location>
        <begin position="97"/>
        <end position="107"/>
    </location>
</feature>
<feature type="region of interest" description="Disordered" evidence="1">
    <location>
        <begin position="73"/>
        <end position="107"/>
    </location>
</feature>
<feature type="region of interest" description="Disordered" evidence="1">
    <location>
        <begin position="1"/>
        <end position="25"/>
    </location>
</feature>
<evidence type="ECO:0000313" key="2">
    <source>
        <dbReference type="EMBL" id="KIK20983.1"/>
    </source>
</evidence>
<gene>
    <name evidence="2" type="ORF">PISMIDRAFT_12606</name>
</gene>
<reference evidence="3" key="2">
    <citation type="submission" date="2015-01" db="EMBL/GenBank/DDBJ databases">
        <title>Evolutionary Origins and Diversification of the Mycorrhizal Mutualists.</title>
        <authorList>
            <consortium name="DOE Joint Genome Institute"/>
            <consortium name="Mycorrhizal Genomics Consortium"/>
            <person name="Kohler A."/>
            <person name="Kuo A."/>
            <person name="Nagy L.G."/>
            <person name="Floudas D."/>
            <person name="Copeland A."/>
            <person name="Barry K.W."/>
            <person name="Cichocki N."/>
            <person name="Veneault-Fourrey C."/>
            <person name="LaButti K."/>
            <person name="Lindquist E.A."/>
            <person name="Lipzen A."/>
            <person name="Lundell T."/>
            <person name="Morin E."/>
            <person name="Murat C."/>
            <person name="Riley R."/>
            <person name="Ohm R."/>
            <person name="Sun H."/>
            <person name="Tunlid A."/>
            <person name="Henrissat B."/>
            <person name="Grigoriev I.V."/>
            <person name="Hibbett D.S."/>
            <person name="Martin F."/>
        </authorList>
    </citation>
    <scope>NUCLEOTIDE SEQUENCE [LARGE SCALE GENOMIC DNA]</scope>
    <source>
        <strain evidence="3">441</strain>
    </source>
</reference>
<reference evidence="2 3" key="1">
    <citation type="submission" date="2014-04" db="EMBL/GenBank/DDBJ databases">
        <authorList>
            <consortium name="DOE Joint Genome Institute"/>
            <person name="Kuo A."/>
            <person name="Kohler A."/>
            <person name="Costa M.D."/>
            <person name="Nagy L.G."/>
            <person name="Floudas D."/>
            <person name="Copeland A."/>
            <person name="Barry K.W."/>
            <person name="Cichocki N."/>
            <person name="Veneault-Fourrey C."/>
            <person name="LaButti K."/>
            <person name="Lindquist E.A."/>
            <person name="Lipzen A."/>
            <person name="Lundell T."/>
            <person name="Morin E."/>
            <person name="Murat C."/>
            <person name="Sun H."/>
            <person name="Tunlid A."/>
            <person name="Henrissat B."/>
            <person name="Grigoriev I.V."/>
            <person name="Hibbett D.S."/>
            <person name="Martin F."/>
            <person name="Nordberg H.P."/>
            <person name="Cantor M.N."/>
            <person name="Hua S.X."/>
        </authorList>
    </citation>
    <scope>NUCLEOTIDE SEQUENCE [LARGE SCALE GENOMIC DNA]</scope>
    <source>
        <strain evidence="2 3">441</strain>
    </source>
</reference>
<feature type="compositionally biased region" description="Basic and acidic residues" evidence="1">
    <location>
        <begin position="73"/>
        <end position="84"/>
    </location>
</feature>
<proteinExistence type="predicted"/>
<evidence type="ECO:0000256" key="1">
    <source>
        <dbReference type="SAM" id="MobiDB-lite"/>
    </source>
</evidence>
<accession>A0A0C9ZME3</accession>
<dbReference type="HOGENOM" id="CLU_2211025_0_0_1"/>
<name>A0A0C9ZME3_9AGAM</name>
<organism evidence="2 3">
    <name type="scientific">Pisolithus microcarpus 441</name>
    <dbReference type="NCBI Taxonomy" id="765257"/>
    <lineage>
        <taxon>Eukaryota</taxon>
        <taxon>Fungi</taxon>
        <taxon>Dikarya</taxon>
        <taxon>Basidiomycota</taxon>
        <taxon>Agaricomycotina</taxon>
        <taxon>Agaricomycetes</taxon>
        <taxon>Agaricomycetidae</taxon>
        <taxon>Boletales</taxon>
        <taxon>Sclerodermatineae</taxon>
        <taxon>Pisolithaceae</taxon>
        <taxon>Pisolithus</taxon>
    </lineage>
</organism>
<dbReference type="EMBL" id="KN833757">
    <property type="protein sequence ID" value="KIK20983.1"/>
    <property type="molecule type" value="Genomic_DNA"/>
</dbReference>
<dbReference type="AlphaFoldDB" id="A0A0C9ZME3"/>
<keyword evidence="3" id="KW-1185">Reference proteome</keyword>
<evidence type="ECO:0000313" key="3">
    <source>
        <dbReference type="Proteomes" id="UP000054018"/>
    </source>
</evidence>
<sequence length="107" mass="12458">MKNLPARRETYCKQKRRRRNIQGALAHGRRGLSSVKAFVFCTSHYLDHIDRRRNPTWTTPIYVIGNIDYPPVTERDLTRARSGRDGPPPWWRDTRPTGRSITGPLSE</sequence>
<dbReference type="Proteomes" id="UP000054018">
    <property type="component" value="Unassembled WGS sequence"/>
</dbReference>
<protein>
    <submittedName>
        <fullName evidence="2">Uncharacterized protein</fullName>
    </submittedName>
</protein>
<feature type="compositionally biased region" description="Basic and acidic residues" evidence="1">
    <location>
        <begin position="1"/>
        <end position="12"/>
    </location>
</feature>